<dbReference type="AlphaFoldDB" id="A0A841D4U3"/>
<keyword evidence="1" id="KW-0808">Transferase</keyword>
<dbReference type="Proteomes" id="UP000562352">
    <property type="component" value="Unassembled WGS sequence"/>
</dbReference>
<evidence type="ECO:0008006" key="4">
    <source>
        <dbReference type="Google" id="ProtNLM"/>
    </source>
</evidence>
<dbReference type="PANTHER" id="PTHR12788:SF10">
    <property type="entry name" value="PROTEIN-TYROSINE SULFOTRANSFERASE"/>
    <property type="match status" value="1"/>
</dbReference>
<dbReference type="RefSeq" id="WP_184942468.1">
    <property type="nucleotide sequence ID" value="NZ_BAAAWZ010000001.1"/>
</dbReference>
<organism evidence="2 3">
    <name type="scientific">Planomonospora venezuelensis</name>
    <dbReference type="NCBI Taxonomy" id="1999"/>
    <lineage>
        <taxon>Bacteria</taxon>
        <taxon>Bacillati</taxon>
        <taxon>Actinomycetota</taxon>
        <taxon>Actinomycetes</taxon>
        <taxon>Streptosporangiales</taxon>
        <taxon>Streptosporangiaceae</taxon>
        <taxon>Planomonospora</taxon>
    </lineage>
</organism>
<dbReference type="PANTHER" id="PTHR12788">
    <property type="entry name" value="PROTEIN-TYROSINE SULFOTRANSFERASE 2"/>
    <property type="match status" value="1"/>
</dbReference>
<reference evidence="2 3" key="1">
    <citation type="submission" date="2020-08" db="EMBL/GenBank/DDBJ databases">
        <title>Genomic Encyclopedia of Type Strains, Phase III (KMG-III): the genomes of soil and plant-associated and newly described type strains.</title>
        <authorList>
            <person name="Whitman W."/>
        </authorList>
    </citation>
    <scope>NUCLEOTIDE SEQUENCE [LARGE SCALE GENOMIC DNA]</scope>
    <source>
        <strain evidence="2 3">CECT 3303</strain>
    </source>
</reference>
<evidence type="ECO:0000313" key="3">
    <source>
        <dbReference type="Proteomes" id="UP000562352"/>
    </source>
</evidence>
<accession>A0A841D4U3</accession>
<proteinExistence type="predicted"/>
<dbReference type="Pfam" id="PF13469">
    <property type="entry name" value="Sulfotransfer_3"/>
    <property type="match status" value="1"/>
</dbReference>
<dbReference type="SUPFAM" id="SSF52540">
    <property type="entry name" value="P-loop containing nucleoside triphosphate hydrolases"/>
    <property type="match status" value="1"/>
</dbReference>
<evidence type="ECO:0000313" key="2">
    <source>
        <dbReference type="EMBL" id="MBB5963983.1"/>
    </source>
</evidence>
<sequence length="348" mass="39422">MQSDRPIFIVGCPRSGTTMLQLMTHAHPRIAIPPETRFMMAAYQRRLRFGDLADPICRRELAEWVVGRRQHRFHDLGLDAAEVAREIATGPPTLGSALGAVLRAYAARFGKPRWGDKRPGYFQSVDALLRLFPDAQFVHLIRDGRDCVASLKEMPWHRGGIHSAVSVWAEAIDFARYGAPRLPEGSYHQLRYEDLTRDPEAELRGLCAFLGEEYDPAMSEPDRMARIAVPARKTWHERTHGKVTTARSGSWKERLTPQEVSLCETVLADRLEECGYELSGAPKAERSHVLAYEHTAAKRRLARAKRIAFDRLVRLREPNPLAARLTTEERRLAGIPVPRREPWVPVSG</sequence>
<evidence type="ECO:0000256" key="1">
    <source>
        <dbReference type="ARBA" id="ARBA00022679"/>
    </source>
</evidence>
<keyword evidence="3" id="KW-1185">Reference proteome</keyword>
<gene>
    <name evidence="2" type="ORF">FHS22_003265</name>
</gene>
<dbReference type="InterPro" id="IPR027417">
    <property type="entry name" value="P-loop_NTPase"/>
</dbReference>
<comment type="caution">
    <text evidence="2">The sequence shown here is derived from an EMBL/GenBank/DDBJ whole genome shotgun (WGS) entry which is preliminary data.</text>
</comment>
<dbReference type="GO" id="GO:0008476">
    <property type="term" value="F:protein-tyrosine sulfotransferase activity"/>
    <property type="evidence" value="ECO:0007669"/>
    <property type="project" value="InterPro"/>
</dbReference>
<name>A0A841D4U3_PLAVE</name>
<protein>
    <recommendedName>
        <fullName evidence="4">Sulfotransferase family protein</fullName>
    </recommendedName>
</protein>
<dbReference type="Gene3D" id="3.40.50.300">
    <property type="entry name" value="P-loop containing nucleotide triphosphate hydrolases"/>
    <property type="match status" value="1"/>
</dbReference>
<dbReference type="InterPro" id="IPR026634">
    <property type="entry name" value="TPST-like"/>
</dbReference>
<dbReference type="EMBL" id="JACHJJ010000009">
    <property type="protein sequence ID" value="MBB5963983.1"/>
    <property type="molecule type" value="Genomic_DNA"/>
</dbReference>